<evidence type="ECO:0000256" key="4">
    <source>
        <dbReference type="ARBA" id="ARBA00023157"/>
    </source>
</evidence>
<dbReference type="PROSITE" id="PS51914">
    <property type="entry name" value="MRH"/>
    <property type="match status" value="1"/>
</dbReference>
<evidence type="ECO:0000256" key="5">
    <source>
        <dbReference type="SAM" id="Coils"/>
    </source>
</evidence>
<keyword evidence="9" id="KW-1185">Reference proteome</keyword>
<evidence type="ECO:0000256" key="6">
    <source>
        <dbReference type="SAM" id="SignalP"/>
    </source>
</evidence>
<feature type="coiled-coil region" evidence="5">
    <location>
        <begin position="152"/>
        <end position="199"/>
    </location>
</feature>
<evidence type="ECO:0000259" key="7">
    <source>
        <dbReference type="PROSITE" id="PS51914"/>
    </source>
</evidence>
<protein>
    <recommendedName>
        <fullName evidence="1">Glucosidase 2 subunit beta</fullName>
    </recommendedName>
</protein>
<feature type="signal peptide" evidence="6">
    <location>
        <begin position="1"/>
        <end position="19"/>
    </location>
</feature>
<reference evidence="8" key="1">
    <citation type="submission" date="2022-07" db="EMBL/GenBank/DDBJ databases">
        <title>Phylogenomic reconstructions and comparative analyses of Kickxellomycotina fungi.</title>
        <authorList>
            <person name="Reynolds N.K."/>
            <person name="Stajich J.E."/>
            <person name="Barry K."/>
            <person name="Grigoriev I.V."/>
            <person name="Crous P."/>
            <person name="Smith M.E."/>
        </authorList>
    </citation>
    <scope>NUCLEOTIDE SEQUENCE</scope>
    <source>
        <strain evidence="8">NBRC 105414</strain>
    </source>
</reference>
<dbReference type="OrthoDB" id="28322at2759"/>
<dbReference type="InterPro" id="IPR028146">
    <property type="entry name" value="PRKCSH_N"/>
</dbReference>
<dbReference type="Gene3D" id="4.10.400.10">
    <property type="entry name" value="Low-density Lipoprotein Receptor"/>
    <property type="match status" value="1"/>
</dbReference>
<keyword evidence="2 6" id="KW-0732">Signal</keyword>
<dbReference type="InterPro" id="IPR036607">
    <property type="entry name" value="PRKCSH"/>
</dbReference>
<dbReference type="InterPro" id="IPR044865">
    <property type="entry name" value="MRH_dom"/>
</dbReference>
<dbReference type="AlphaFoldDB" id="A0A9W8HD98"/>
<dbReference type="Gene3D" id="2.70.130.10">
    <property type="entry name" value="Mannose-6-phosphate receptor binding domain"/>
    <property type="match status" value="1"/>
</dbReference>
<dbReference type="InterPro" id="IPR036055">
    <property type="entry name" value="LDL_receptor-like_sf"/>
</dbReference>
<accession>A0A9W8HD98</accession>
<gene>
    <name evidence="8" type="ORF">H4R18_003588</name>
</gene>
<feature type="domain" description="MRH" evidence="7">
    <location>
        <begin position="442"/>
        <end position="543"/>
    </location>
</feature>
<comment type="caution">
    <text evidence="8">The sequence shown here is derived from an EMBL/GenBank/DDBJ whole genome shotgun (WGS) entry which is preliminary data.</text>
</comment>
<dbReference type="EMBL" id="JANBUL010000147">
    <property type="protein sequence ID" value="KAJ2780194.1"/>
    <property type="molecule type" value="Genomic_DNA"/>
</dbReference>
<name>A0A9W8HD98_9FUNG</name>
<dbReference type="SUPFAM" id="SSF50911">
    <property type="entry name" value="Mannose 6-phosphate receptor domain"/>
    <property type="match status" value="1"/>
</dbReference>
<evidence type="ECO:0000256" key="1">
    <source>
        <dbReference type="ARBA" id="ARBA00022387"/>
    </source>
</evidence>
<dbReference type="InterPro" id="IPR039794">
    <property type="entry name" value="Gtb1-like"/>
</dbReference>
<proteinExistence type="predicted"/>
<evidence type="ECO:0000313" key="8">
    <source>
        <dbReference type="EMBL" id="KAJ2780194.1"/>
    </source>
</evidence>
<evidence type="ECO:0000256" key="3">
    <source>
        <dbReference type="ARBA" id="ARBA00022824"/>
    </source>
</evidence>
<dbReference type="Proteomes" id="UP001140217">
    <property type="component" value="Unassembled WGS sequence"/>
</dbReference>
<dbReference type="Pfam" id="PF13015">
    <property type="entry name" value="PRKCSH_1"/>
    <property type="match status" value="1"/>
</dbReference>
<dbReference type="PANTHER" id="PTHR12630:SF1">
    <property type="entry name" value="GLUCOSIDASE 2 SUBUNIT BETA"/>
    <property type="match status" value="1"/>
</dbReference>
<dbReference type="Pfam" id="PF12999">
    <property type="entry name" value="PRKCSH-like"/>
    <property type="match status" value="1"/>
</dbReference>
<keyword evidence="4" id="KW-1015">Disulfide bond</keyword>
<dbReference type="InterPro" id="IPR009011">
    <property type="entry name" value="Man6P_isomerase_rcpt-bd_dom_sf"/>
</dbReference>
<dbReference type="PANTHER" id="PTHR12630">
    <property type="entry name" value="N-LINKED OLIGOSACCHARIDE PROCESSING"/>
    <property type="match status" value="1"/>
</dbReference>
<keyword evidence="3" id="KW-0256">Endoplasmic reticulum</keyword>
<dbReference type="GO" id="GO:0017177">
    <property type="term" value="C:glucosidase II complex"/>
    <property type="evidence" value="ECO:0007669"/>
    <property type="project" value="TreeGrafter"/>
</dbReference>
<dbReference type="GO" id="GO:0006491">
    <property type="term" value="P:N-glycan processing"/>
    <property type="evidence" value="ECO:0007669"/>
    <property type="project" value="TreeGrafter"/>
</dbReference>
<sequence>MRIARVGLLLAAAAAPSWAVRGMDPALAARYVAVDGQFACLDGSARIPFERVNDDYCDCADGSDEPGTSACANGTFYCANAGHRPGVLAAGRVNDGVCDYDVCCDGTDEWDSGAQCADRCGEIGARARAHEAQARAERAAGSARLAALVRGARALRARKERALAEKQRALDAGAATLAAAEARRDAAEQREQARAGRRRDAVARVAAARLRDVAAYRALVAAEARALHAHRAALAQLLRGVARGRNPDFNDAAAAAAAARYDDLAATRPRAVADDDVAAAPGDDEPADIEACCAAASRAAADRDAADEDAALLLQALRALRDGYNRNYHDLAVKAAVEALAPLEADRARAQAAAAQARAAADFAALELRVAEARAELAAIAPPPDADANDDDDVGSDAQAARAALWDLQAQQRSAQADADALRTLLHDTDLGPRDMYLAVRGDCHELDAGEYRYEVCLLDRAAQVETRAAGGSPARQSLGSFAGFGADHTVHRYAGGSRCWNGPERSLTASFVCAANVSVLAVSEPEKCEYHARIAGPFACDLPSEEEEDAADDDVVVMETTTTTTTVPDVAHDEL</sequence>
<feature type="chain" id="PRO_5040994611" description="Glucosidase 2 subunit beta" evidence="6">
    <location>
        <begin position="20"/>
        <end position="576"/>
    </location>
</feature>
<evidence type="ECO:0000256" key="2">
    <source>
        <dbReference type="ARBA" id="ARBA00022729"/>
    </source>
</evidence>
<keyword evidence="5" id="KW-0175">Coiled coil</keyword>
<evidence type="ECO:0000313" key="9">
    <source>
        <dbReference type="Proteomes" id="UP001140217"/>
    </source>
</evidence>
<organism evidence="8 9">
    <name type="scientific">Coemansia javaensis</name>
    <dbReference type="NCBI Taxonomy" id="2761396"/>
    <lineage>
        <taxon>Eukaryota</taxon>
        <taxon>Fungi</taxon>
        <taxon>Fungi incertae sedis</taxon>
        <taxon>Zoopagomycota</taxon>
        <taxon>Kickxellomycotina</taxon>
        <taxon>Kickxellomycetes</taxon>
        <taxon>Kickxellales</taxon>
        <taxon>Kickxellaceae</taxon>
        <taxon>Coemansia</taxon>
    </lineage>
</organism>